<keyword evidence="2" id="KW-1185">Reference proteome</keyword>
<organism evidence="1 2">
    <name type="scientific">Leucothrix arctica</name>
    <dbReference type="NCBI Taxonomy" id="1481894"/>
    <lineage>
        <taxon>Bacteria</taxon>
        <taxon>Pseudomonadati</taxon>
        <taxon>Pseudomonadota</taxon>
        <taxon>Gammaproteobacteria</taxon>
        <taxon>Thiotrichales</taxon>
        <taxon>Thiotrichaceae</taxon>
        <taxon>Leucothrix</taxon>
    </lineage>
</organism>
<comment type="caution">
    <text evidence="1">The sequence shown here is derived from an EMBL/GenBank/DDBJ whole genome shotgun (WGS) entry which is preliminary data.</text>
</comment>
<gene>
    <name evidence="1" type="ORF">DKT75_11630</name>
</gene>
<dbReference type="EMBL" id="QGKL01000032">
    <property type="protein sequence ID" value="PWQ95759.1"/>
    <property type="molecule type" value="Genomic_DNA"/>
</dbReference>
<dbReference type="Proteomes" id="UP000245506">
    <property type="component" value="Unassembled WGS sequence"/>
</dbReference>
<dbReference type="AlphaFoldDB" id="A0A317CBL7"/>
<dbReference type="OrthoDB" id="1163038at2"/>
<reference evidence="1 2" key="1">
    <citation type="submission" date="2018-05" db="EMBL/GenBank/DDBJ databases">
        <title>Leucothrix arctica sp. nov., isolated from Arctic seawater.</title>
        <authorList>
            <person name="Choi A."/>
            <person name="Baek K."/>
        </authorList>
    </citation>
    <scope>NUCLEOTIDE SEQUENCE [LARGE SCALE GENOMIC DNA]</scope>
    <source>
        <strain evidence="1 2">IMCC9719</strain>
    </source>
</reference>
<sequence>MFSTSVWATGTGAYLQINLKISDENRPAAAEIYKKYKQPFLEKIENSTSKALLINEGNVQVLHGFKDTASAEAYLATELFKNDVVRELKPLLEASPEITIYQAM</sequence>
<protein>
    <recommendedName>
        <fullName evidence="3">ABM domain-containing protein</fullName>
    </recommendedName>
</protein>
<evidence type="ECO:0000313" key="2">
    <source>
        <dbReference type="Proteomes" id="UP000245506"/>
    </source>
</evidence>
<proteinExistence type="predicted"/>
<name>A0A317CBL7_9GAMM</name>
<evidence type="ECO:0008006" key="3">
    <source>
        <dbReference type="Google" id="ProtNLM"/>
    </source>
</evidence>
<evidence type="ECO:0000313" key="1">
    <source>
        <dbReference type="EMBL" id="PWQ95759.1"/>
    </source>
</evidence>
<accession>A0A317CBL7</accession>